<proteinExistence type="predicted"/>
<sequence length="420" mass="45760">MPFGVQAHGDHTSGSAQADPDSSSNDTKHVVAQGNIGLGFGMAVLAAGCSALGALLPLYDDLPPKWKIFTRNRPDFQIASSPNFLAGSMSFSAGVLIFLSLCDLIPESSESFASAHVFNAKHSDMVTTCIFIAVVMIMHLITTFGPTLHRRWRQGRWQQQQQAQPSAETLDSQTPPPQCQCAHTHSNSNEHTDKASLRSGRTSKSVEAVEAPHIPAALQAHAHNPHVAKLIPRALILLEARRHDAQCPCHEYYTDISRREWRALAWQITVALAIHNFPEALSTFAAAIRSTSMGALYGIALALHKIPEGLMVSLPIYYVTGSRWMALLIAASINTVAQLLGATLGYALFVTYWNPAINGTLFAVAGAMLFYTVVHSVIPQTRKYDPVDRYCTLMTFVGFCFFMLVNALFAYAPTASSDSD</sequence>
<comment type="caution">
    <text evidence="1">The sequence shown here is derived from an EMBL/GenBank/DDBJ whole genome shotgun (WGS) entry which is preliminary data.</text>
</comment>
<gene>
    <name evidence="1" type="ORF">EV182_002664</name>
</gene>
<evidence type="ECO:0000313" key="1">
    <source>
        <dbReference type="EMBL" id="KAJ1679132.1"/>
    </source>
</evidence>
<name>A0ACC1HRS1_9FUNG</name>
<protein>
    <submittedName>
        <fullName evidence="1">Uncharacterized protein</fullName>
    </submittedName>
</protein>
<keyword evidence="2" id="KW-1185">Reference proteome</keyword>
<dbReference type="Proteomes" id="UP001145114">
    <property type="component" value="Unassembled WGS sequence"/>
</dbReference>
<organism evidence="1 2">
    <name type="scientific">Spiromyces aspiralis</name>
    <dbReference type="NCBI Taxonomy" id="68401"/>
    <lineage>
        <taxon>Eukaryota</taxon>
        <taxon>Fungi</taxon>
        <taxon>Fungi incertae sedis</taxon>
        <taxon>Zoopagomycota</taxon>
        <taxon>Kickxellomycotina</taxon>
        <taxon>Kickxellomycetes</taxon>
        <taxon>Kickxellales</taxon>
        <taxon>Kickxellaceae</taxon>
        <taxon>Spiromyces</taxon>
    </lineage>
</organism>
<reference evidence="1" key="1">
    <citation type="submission" date="2022-06" db="EMBL/GenBank/DDBJ databases">
        <title>Phylogenomic reconstructions and comparative analyses of Kickxellomycotina fungi.</title>
        <authorList>
            <person name="Reynolds N.K."/>
            <person name="Stajich J.E."/>
            <person name="Barry K."/>
            <person name="Grigoriev I.V."/>
            <person name="Crous P."/>
            <person name="Smith M.E."/>
        </authorList>
    </citation>
    <scope>NUCLEOTIDE SEQUENCE</scope>
    <source>
        <strain evidence="1">RSA 2271</strain>
    </source>
</reference>
<dbReference type="EMBL" id="JAMZIH010000579">
    <property type="protein sequence ID" value="KAJ1679132.1"/>
    <property type="molecule type" value="Genomic_DNA"/>
</dbReference>
<evidence type="ECO:0000313" key="2">
    <source>
        <dbReference type="Proteomes" id="UP001145114"/>
    </source>
</evidence>
<accession>A0ACC1HRS1</accession>